<evidence type="ECO:0000313" key="4">
    <source>
        <dbReference type="EMBL" id="PDV99802.1"/>
    </source>
</evidence>
<proteinExistence type="inferred from homology"/>
<dbReference type="PANTHER" id="PTHR43249:SF1">
    <property type="entry name" value="D-GLUCOSIDE 3-DEHYDROGENASE"/>
    <property type="match status" value="1"/>
</dbReference>
<dbReference type="RefSeq" id="WP_097651564.1">
    <property type="nucleotide sequence ID" value="NZ_LYXE01000063.1"/>
</dbReference>
<dbReference type="InterPro" id="IPR036291">
    <property type="entry name" value="NAD(P)-bd_dom_sf"/>
</dbReference>
<dbReference type="PANTHER" id="PTHR43249">
    <property type="entry name" value="UDP-N-ACETYL-2-AMINO-2-DEOXY-D-GLUCURONATE OXIDASE"/>
    <property type="match status" value="1"/>
</dbReference>
<protein>
    <submittedName>
        <fullName evidence="4">Oxidoreductase</fullName>
    </submittedName>
</protein>
<dbReference type="SUPFAM" id="SSF51735">
    <property type="entry name" value="NAD(P)-binding Rossmann-fold domains"/>
    <property type="match status" value="1"/>
</dbReference>
<evidence type="ECO:0000256" key="1">
    <source>
        <dbReference type="ARBA" id="ARBA00010928"/>
    </source>
</evidence>
<dbReference type="OrthoDB" id="9815825at2"/>
<organism evidence="4 5">
    <name type="scientific">Candidatus Chloroploca asiatica</name>
    <dbReference type="NCBI Taxonomy" id="1506545"/>
    <lineage>
        <taxon>Bacteria</taxon>
        <taxon>Bacillati</taxon>
        <taxon>Chloroflexota</taxon>
        <taxon>Chloroflexia</taxon>
        <taxon>Chloroflexales</taxon>
        <taxon>Chloroflexineae</taxon>
        <taxon>Oscillochloridaceae</taxon>
        <taxon>Candidatus Chloroploca</taxon>
    </lineage>
</organism>
<dbReference type="InterPro" id="IPR000683">
    <property type="entry name" value="Gfo/Idh/MocA-like_OxRdtase_N"/>
</dbReference>
<feature type="domain" description="Gfo/Idh/MocA-like oxidoreductase C-terminal" evidence="3">
    <location>
        <begin position="160"/>
        <end position="211"/>
    </location>
</feature>
<dbReference type="GO" id="GO:0000166">
    <property type="term" value="F:nucleotide binding"/>
    <property type="evidence" value="ECO:0007669"/>
    <property type="project" value="InterPro"/>
</dbReference>
<dbReference type="Pfam" id="PF02894">
    <property type="entry name" value="GFO_IDH_MocA_C"/>
    <property type="match status" value="1"/>
</dbReference>
<keyword evidence="5" id="KW-1185">Reference proteome</keyword>
<feature type="domain" description="Gfo/Idh/MocA-like oxidoreductase N-terminal" evidence="2">
    <location>
        <begin position="4"/>
        <end position="128"/>
    </location>
</feature>
<dbReference type="AlphaFoldDB" id="A0A2H3KNV6"/>
<comment type="caution">
    <text evidence="4">The sequence shown here is derived from an EMBL/GenBank/DDBJ whole genome shotgun (WGS) entry which is preliminary data.</text>
</comment>
<dbReference type="Gene3D" id="3.30.360.10">
    <property type="entry name" value="Dihydrodipicolinate Reductase, domain 2"/>
    <property type="match status" value="1"/>
</dbReference>
<dbReference type="SUPFAM" id="SSF55347">
    <property type="entry name" value="Glyceraldehyde-3-phosphate dehydrogenase-like, C-terminal domain"/>
    <property type="match status" value="1"/>
</dbReference>
<dbReference type="Proteomes" id="UP000220922">
    <property type="component" value="Unassembled WGS sequence"/>
</dbReference>
<accession>A0A2H3KNV6</accession>
<dbReference type="InterPro" id="IPR052515">
    <property type="entry name" value="Gfo/Idh/MocA_Oxidoreductase"/>
</dbReference>
<dbReference type="Gene3D" id="3.40.50.720">
    <property type="entry name" value="NAD(P)-binding Rossmann-like Domain"/>
    <property type="match status" value="1"/>
</dbReference>
<gene>
    <name evidence="4" type="ORF">A9Q02_00900</name>
</gene>
<evidence type="ECO:0000259" key="3">
    <source>
        <dbReference type="Pfam" id="PF02894"/>
    </source>
</evidence>
<comment type="similarity">
    <text evidence="1">Belongs to the Gfo/Idh/MocA family.</text>
</comment>
<sequence length="315" mass="36082">MPKNFAMTGVAGYIAPRHLKAIKETGNRLVAAIDPNDAVGILDQYAFDVRFFTEFERFDRHLEKLRRGPAEQRVHYLSICAPNYLHDAHCRAALRIGADAICEKPLVINPWNLDPLQELEQESGKRIYTILQLRLHPRLIALREQLQQAPRGHRHDVVLTYITARGFWYHISWKGISEKSGGIATNIGIHFFDLLIWLFGDVLEQRVHHNDPQRMGGILELERARVRWFLSVDHRDLPFTAQAGSKTTYRSITIDEQEVEFTAGFTDLHTRVYEDILAGGGFGIDEVRPSIELVHQLRNAPIVTDEPPLRHPLLP</sequence>
<evidence type="ECO:0000313" key="5">
    <source>
        <dbReference type="Proteomes" id="UP000220922"/>
    </source>
</evidence>
<name>A0A2H3KNV6_9CHLR</name>
<dbReference type="InterPro" id="IPR004104">
    <property type="entry name" value="Gfo/Idh/MocA-like_OxRdtase_C"/>
</dbReference>
<dbReference type="EMBL" id="LYXE01000063">
    <property type="protein sequence ID" value="PDV99802.1"/>
    <property type="molecule type" value="Genomic_DNA"/>
</dbReference>
<reference evidence="4 5" key="1">
    <citation type="submission" date="2016-05" db="EMBL/GenBank/DDBJ databases">
        <authorList>
            <person name="Lavstsen T."/>
            <person name="Jespersen J.S."/>
        </authorList>
    </citation>
    <scope>NUCLEOTIDE SEQUENCE [LARGE SCALE GENOMIC DNA]</scope>
    <source>
        <strain evidence="4 5">B7-9</strain>
    </source>
</reference>
<evidence type="ECO:0000259" key="2">
    <source>
        <dbReference type="Pfam" id="PF01408"/>
    </source>
</evidence>
<dbReference type="Pfam" id="PF01408">
    <property type="entry name" value="GFO_IDH_MocA"/>
    <property type="match status" value="1"/>
</dbReference>